<evidence type="ECO:0000313" key="4">
    <source>
        <dbReference type="EMBL" id="MCX2972118.1"/>
    </source>
</evidence>
<dbReference type="InterPro" id="IPR029787">
    <property type="entry name" value="Nucleotide_cyclase"/>
</dbReference>
<dbReference type="SMART" id="SM00052">
    <property type="entry name" value="EAL"/>
    <property type="match status" value="1"/>
</dbReference>
<evidence type="ECO:0000313" key="5">
    <source>
        <dbReference type="Proteomes" id="UP001143307"/>
    </source>
</evidence>
<dbReference type="EMBL" id="SHNP01000001">
    <property type="protein sequence ID" value="MCX2972118.1"/>
    <property type="molecule type" value="Genomic_DNA"/>
</dbReference>
<dbReference type="InterPro" id="IPR043128">
    <property type="entry name" value="Rev_trsase/Diguanyl_cyclase"/>
</dbReference>
<dbReference type="SUPFAM" id="SSF52172">
    <property type="entry name" value="CheY-like"/>
    <property type="match status" value="1"/>
</dbReference>
<name>A0ABT3SQ68_9GAMM</name>
<proteinExistence type="predicted"/>
<feature type="domain" description="EAL" evidence="2">
    <location>
        <begin position="305"/>
        <end position="559"/>
    </location>
</feature>
<keyword evidence="1" id="KW-0175">Coiled coil</keyword>
<dbReference type="NCBIfam" id="TIGR00254">
    <property type="entry name" value="GGDEF"/>
    <property type="match status" value="1"/>
</dbReference>
<gene>
    <name evidence="4" type="ORF">EYC87_00780</name>
</gene>
<feature type="coiled-coil region" evidence="1">
    <location>
        <begin position="79"/>
        <end position="135"/>
    </location>
</feature>
<dbReference type="Gene3D" id="3.40.50.2300">
    <property type="match status" value="1"/>
</dbReference>
<dbReference type="SMART" id="SM00267">
    <property type="entry name" value="GGDEF"/>
    <property type="match status" value="1"/>
</dbReference>
<dbReference type="InterPro" id="IPR001633">
    <property type="entry name" value="EAL_dom"/>
</dbReference>
<reference evidence="4" key="1">
    <citation type="submission" date="2019-02" db="EMBL/GenBank/DDBJ databases">
        <authorList>
            <person name="Li S.-H."/>
        </authorList>
    </citation>
    <scope>NUCLEOTIDE SEQUENCE</scope>
    <source>
        <strain evidence="4">IMCC8485</strain>
    </source>
</reference>
<feature type="domain" description="GGDEF" evidence="3">
    <location>
        <begin position="163"/>
        <end position="297"/>
    </location>
</feature>
<accession>A0ABT3SQ68</accession>
<evidence type="ECO:0000256" key="1">
    <source>
        <dbReference type="SAM" id="Coils"/>
    </source>
</evidence>
<dbReference type="RefSeq" id="WP_279251180.1">
    <property type="nucleotide sequence ID" value="NZ_SHNP01000001.1"/>
</dbReference>
<dbReference type="Pfam" id="PF00990">
    <property type="entry name" value="GGDEF"/>
    <property type="match status" value="1"/>
</dbReference>
<dbReference type="CDD" id="cd01948">
    <property type="entry name" value="EAL"/>
    <property type="match status" value="1"/>
</dbReference>
<dbReference type="CDD" id="cd01949">
    <property type="entry name" value="GGDEF"/>
    <property type="match status" value="1"/>
</dbReference>
<dbReference type="PROSITE" id="PS50883">
    <property type="entry name" value="EAL"/>
    <property type="match status" value="1"/>
</dbReference>
<dbReference type="SUPFAM" id="SSF141868">
    <property type="entry name" value="EAL domain-like"/>
    <property type="match status" value="1"/>
</dbReference>
<sequence>MDQHTVLIISENNADHTILSACLGRALPARFNLASSESMQRPIEALLDPMIDAVIMTYGPETEYLLRLAQKNQATVPLILLLDEENDQLASQLRELGAQDYLVRGQLQDALVHRVLDYSIQLKQARDTIQQLSNRDSLTGALNRAGFRAHMERAMERSERYDFNTALLYINMDQFANINDHYGETDGDLLIKTISRRLINKMRSTDSIARLGGDEFAIVLEDVSNSRDVELIAEKMIKSITAPMILSEQQVSIDASIGAAIYPDDGKQFSELVDFARSAMQQAKSVEGSKYIRYSEQLTFDQGGSNSLAAELRTAVRQNQFELHYQPRIDLTTGKLVGLEALLRWNHPERGLLCPSEFIVACEDMGLLRTIGYQVIQHACAAQVWVEEQGIRDVDVAVNISFSQFQDDRFVDIVKDIIKRSGTDASRLEFELTETTILKSPEAVKGRMDQLRLLGISFSLDDFGTGFSQLSHLTELPISALKIDACFVRDLPHNPHQEAVCAMIIEMARRLGMMVVAEGAETHEQVEYLREHKCQQVQGFYYSPAIPLQQLPRFAKQLQLQRREPLFS</sequence>
<dbReference type="InterPro" id="IPR052155">
    <property type="entry name" value="Biofilm_reg_signaling"/>
</dbReference>
<dbReference type="PANTHER" id="PTHR44757">
    <property type="entry name" value="DIGUANYLATE CYCLASE DGCP"/>
    <property type="match status" value="1"/>
</dbReference>
<dbReference type="SUPFAM" id="SSF55073">
    <property type="entry name" value="Nucleotide cyclase"/>
    <property type="match status" value="1"/>
</dbReference>
<organism evidence="4 5">
    <name type="scientific">Candidatus Seongchinamella marina</name>
    <dbReference type="NCBI Taxonomy" id="2518990"/>
    <lineage>
        <taxon>Bacteria</taxon>
        <taxon>Pseudomonadati</taxon>
        <taxon>Pseudomonadota</taxon>
        <taxon>Gammaproteobacteria</taxon>
        <taxon>Cellvibrionales</taxon>
        <taxon>Halieaceae</taxon>
        <taxon>Seongchinamella</taxon>
    </lineage>
</organism>
<dbReference type="PANTHER" id="PTHR44757:SF2">
    <property type="entry name" value="BIOFILM ARCHITECTURE MAINTENANCE PROTEIN MBAA"/>
    <property type="match status" value="1"/>
</dbReference>
<comment type="caution">
    <text evidence="4">The sequence shown here is derived from an EMBL/GenBank/DDBJ whole genome shotgun (WGS) entry which is preliminary data.</text>
</comment>
<dbReference type="InterPro" id="IPR011006">
    <property type="entry name" value="CheY-like_superfamily"/>
</dbReference>
<dbReference type="InterPro" id="IPR000160">
    <property type="entry name" value="GGDEF_dom"/>
</dbReference>
<dbReference type="PROSITE" id="PS50887">
    <property type="entry name" value="GGDEF"/>
    <property type="match status" value="1"/>
</dbReference>
<dbReference type="Gene3D" id="3.20.20.450">
    <property type="entry name" value="EAL domain"/>
    <property type="match status" value="1"/>
</dbReference>
<evidence type="ECO:0000259" key="3">
    <source>
        <dbReference type="PROSITE" id="PS50887"/>
    </source>
</evidence>
<dbReference type="Gene3D" id="3.30.70.270">
    <property type="match status" value="1"/>
</dbReference>
<keyword evidence="5" id="KW-1185">Reference proteome</keyword>
<dbReference type="Pfam" id="PF00563">
    <property type="entry name" value="EAL"/>
    <property type="match status" value="1"/>
</dbReference>
<dbReference type="Proteomes" id="UP001143307">
    <property type="component" value="Unassembled WGS sequence"/>
</dbReference>
<protein>
    <submittedName>
        <fullName evidence="4">Bifunctional diguanylate cyclase/phosphodiesterase</fullName>
    </submittedName>
</protein>
<evidence type="ECO:0000259" key="2">
    <source>
        <dbReference type="PROSITE" id="PS50883"/>
    </source>
</evidence>
<dbReference type="InterPro" id="IPR035919">
    <property type="entry name" value="EAL_sf"/>
</dbReference>